<gene>
    <name evidence="1" type="ORF">AM587_10016544</name>
    <name evidence="2" type="ORF">AM588_10011278</name>
</gene>
<keyword evidence="2" id="KW-0378">Hydrolase</keyword>
<reference evidence="3 4" key="1">
    <citation type="submission" date="2015-11" db="EMBL/GenBank/DDBJ databases">
        <title>Genomes and virulence difference between two physiological races of Phytophthora nicotianae.</title>
        <authorList>
            <person name="Liu H."/>
            <person name="Ma X."/>
            <person name="Yu H."/>
            <person name="Fang D."/>
            <person name="Li Y."/>
            <person name="Wang X."/>
            <person name="Wang W."/>
            <person name="Dong Y."/>
            <person name="Xiao B."/>
        </authorList>
    </citation>
    <scope>NUCLEOTIDE SEQUENCE [LARGE SCALE GENOMIC DNA]</scope>
    <source>
        <strain evidence="1">Race 0</strain>
        <strain evidence="3">race 0</strain>
        <strain evidence="2">Race 1</strain>
        <strain evidence="4">race 1</strain>
    </source>
</reference>
<accession>A0A0W8DAT4</accession>
<comment type="caution">
    <text evidence="2">The sequence shown here is derived from an EMBL/GenBank/DDBJ whole genome shotgun (WGS) entry which is preliminary data.</text>
</comment>
<dbReference type="GO" id="GO:0008233">
    <property type="term" value="F:peptidase activity"/>
    <property type="evidence" value="ECO:0007669"/>
    <property type="project" value="UniProtKB-KW"/>
</dbReference>
<evidence type="ECO:0000313" key="3">
    <source>
        <dbReference type="Proteomes" id="UP000052943"/>
    </source>
</evidence>
<dbReference type="OrthoDB" id="88640at2759"/>
<dbReference type="Proteomes" id="UP000054636">
    <property type="component" value="Unassembled WGS sequence"/>
</dbReference>
<proteinExistence type="predicted"/>
<dbReference type="EMBL" id="LNFO01004205">
    <property type="protein sequence ID" value="KUF81348.1"/>
    <property type="molecule type" value="Genomic_DNA"/>
</dbReference>
<evidence type="ECO:0000313" key="2">
    <source>
        <dbReference type="EMBL" id="KUF93486.1"/>
    </source>
</evidence>
<evidence type="ECO:0000313" key="4">
    <source>
        <dbReference type="Proteomes" id="UP000054636"/>
    </source>
</evidence>
<dbReference type="AlphaFoldDB" id="A0A0W8DAT4"/>
<dbReference type="GO" id="GO:0006508">
    <property type="term" value="P:proteolysis"/>
    <property type="evidence" value="ECO:0007669"/>
    <property type="project" value="UniProtKB-KW"/>
</dbReference>
<protein>
    <submittedName>
        <fullName evidence="2">NEDD8-specific protease 1</fullName>
    </submittedName>
</protein>
<dbReference type="Proteomes" id="UP000052943">
    <property type="component" value="Unassembled WGS sequence"/>
</dbReference>
<evidence type="ECO:0000313" key="1">
    <source>
        <dbReference type="EMBL" id="KUF81348.1"/>
    </source>
</evidence>
<dbReference type="EMBL" id="LNFP01000382">
    <property type="protein sequence ID" value="KUF93486.1"/>
    <property type="molecule type" value="Genomic_DNA"/>
</dbReference>
<name>A0A0W8DAT4_PHYNI</name>
<organism evidence="2 4">
    <name type="scientific">Phytophthora nicotianae</name>
    <name type="common">Potato buckeye rot agent</name>
    <name type="synonym">Phytophthora parasitica</name>
    <dbReference type="NCBI Taxonomy" id="4792"/>
    <lineage>
        <taxon>Eukaryota</taxon>
        <taxon>Sar</taxon>
        <taxon>Stramenopiles</taxon>
        <taxon>Oomycota</taxon>
        <taxon>Peronosporomycetes</taxon>
        <taxon>Peronosporales</taxon>
        <taxon>Peronosporaceae</taxon>
        <taxon>Phytophthora</taxon>
    </lineage>
</organism>
<keyword evidence="2" id="KW-0645">Protease</keyword>
<sequence length="179" mass="19790">MPILPRLTILFQNGLHDEWLNPSDYVCRSYDCPNMPQAIFVGWWNVPVNKVVAFYETTDCTYKHGHFTFNTGSTRSRVTGMHYFEDGPKRIRSLMLGRNEDALLQEAMKATTVSRSCKLHDWYDSASLDANMTLANSTSVFEWAGGAGGLSANWTDVLPDISSQSSDSLGAGDNAGANP</sequence>